<sequence length="504" mass="55821">MAPEDTTFSSPVTSSTTENVTPESTDASTISTFTSVAPEDTTFSSPVTSSVTENVTPESTDASTISPFTSVAPDDTTFSSAITSVAPEDTTLSSPVTSSATENVTPESSTYITTPTTIVTSNSTVVSDKTTSEVSTIISTTSPPATPTIPDTQSSHTSTPQANECENGGTYDGVKCLCLDNLFYGPRCEFAADEIDSATLNVPVEFAAKVKITNRGYLKEYDDTNSEEFKTLEADFKKEMRQIYKNVDGYRDVVILSVNNGSIDVNFTIIMEINMPNNVSAIDREIVNRTQELVKQLEHVNARNCSQQDKDYCFRVLESPALVRNFSAEDYCKKIVKPQYAAYYYADMSTGTLRCITNCTKGTKISWNCHYGECRLRETGPECLCSDMDKFWYTGDFCETRFQKSEVGLGIGLAILFVTSAVLAFFLFRAMRKKSKESFLDGEELWYVEDEEEEWKPSKGLSIVNKAAYEDGLEDRKQVFRPTLDAVDTEMQLQFQKPEITTQC</sequence>
<dbReference type="PANTHER" id="PTHR37999:SF2">
    <property type="entry name" value="MUCIN-17"/>
    <property type="match status" value="1"/>
</dbReference>
<feature type="compositionally biased region" description="Polar residues" evidence="1">
    <location>
        <begin position="90"/>
        <end position="104"/>
    </location>
</feature>
<feature type="compositionally biased region" description="Polar residues" evidence="1">
    <location>
        <begin position="53"/>
        <end position="68"/>
    </location>
</feature>
<feature type="region of interest" description="Disordered" evidence="1">
    <location>
        <begin position="137"/>
        <end position="163"/>
    </location>
</feature>
<dbReference type="SUPFAM" id="SSF82671">
    <property type="entry name" value="SEA domain"/>
    <property type="match status" value="1"/>
</dbReference>
<keyword evidence="2" id="KW-0812">Transmembrane</keyword>
<evidence type="ECO:0000313" key="4">
    <source>
        <dbReference type="EMBL" id="CAI5789766.1"/>
    </source>
</evidence>
<evidence type="ECO:0000256" key="2">
    <source>
        <dbReference type="SAM" id="Phobius"/>
    </source>
</evidence>
<name>A0AA35L5M0_9SAUR</name>
<feature type="compositionally biased region" description="Low complexity" evidence="1">
    <location>
        <begin position="1"/>
        <end position="17"/>
    </location>
</feature>
<dbReference type="PROSITE" id="PS50024">
    <property type="entry name" value="SEA"/>
    <property type="match status" value="1"/>
</dbReference>
<keyword evidence="2" id="KW-1133">Transmembrane helix</keyword>
<feature type="compositionally biased region" description="Low complexity" evidence="1">
    <location>
        <begin position="137"/>
        <end position="152"/>
    </location>
</feature>
<dbReference type="InterPro" id="IPR053311">
    <property type="entry name" value="Mucosal_Integrity_Assoc"/>
</dbReference>
<feature type="compositionally biased region" description="Low complexity" evidence="1">
    <location>
        <begin position="41"/>
        <end position="52"/>
    </location>
</feature>
<proteinExistence type="predicted"/>
<keyword evidence="2" id="KW-0472">Membrane</keyword>
<dbReference type="SMART" id="SM00200">
    <property type="entry name" value="SEA"/>
    <property type="match status" value="1"/>
</dbReference>
<protein>
    <recommendedName>
        <fullName evidence="3">SEA domain-containing protein</fullName>
    </recommendedName>
</protein>
<dbReference type="Pfam" id="PF01390">
    <property type="entry name" value="SEA"/>
    <property type="match status" value="1"/>
</dbReference>
<keyword evidence="5" id="KW-1185">Reference proteome</keyword>
<dbReference type="AlphaFoldDB" id="A0AA35L5M0"/>
<feature type="compositionally biased region" description="Polar residues" evidence="1">
    <location>
        <begin position="18"/>
        <end position="35"/>
    </location>
</feature>
<feature type="domain" description="SEA" evidence="3">
    <location>
        <begin position="202"/>
        <end position="314"/>
    </location>
</feature>
<dbReference type="EMBL" id="OX395138">
    <property type="protein sequence ID" value="CAI5789766.1"/>
    <property type="molecule type" value="Genomic_DNA"/>
</dbReference>
<feature type="region of interest" description="Disordered" evidence="1">
    <location>
        <begin position="89"/>
        <end position="108"/>
    </location>
</feature>
<evidence type="ECO:0000256" key="1">
    <source>
        <dbReference type="SAM" id="MobiDB-lite"/>
    </source>
</evidence>
<dbReference type="InterPro" id="IPR000082">
    <property type="entry name" value="SEA_dom"/>
</dbReference>
<dbReference type="InterPro" id="IPR036364">
    <property type="entry name" value="SEA_dom_sf"/>
</dbReference>
<reference evidence="4" key="1">
    <citation type="submission" date="2022-12" db="EMBL/GenBank/DDBJ databases">
        <authorList>
            <person name="Alioto T."/>
            <person name="Alioto T."/>
            <person name="Gomez Garrido J."/>
        </authorList>
    </citation>
    <scope>NUCLEOTIDE SEQUENCE</scope>
</reference>
<feature type="compositionally biased region" description="Polar residues" evidence="1">
    <location>
        <begin position="153"/>
        <end position="163"/>
    </location>
</feature>
<feature type="transmembrane region" description="Helical" evidence="2">
    <location>
        <begin position="407"/>
        <end position="428"/>
    </location>
</feature>
<dbReference type="PANTHER" id="PTHR37999">
    <property type="entry name" value="MUCIN-17"/>
    <property type="match status" value="1"/>
</dbReference>
<dbReference type="Proteomes" id="UP001178461">
    <property type="component" value="Chromosome 13"/>
</dbReference>
<gene>
    <name evidence="4" type="ORF">PODLI_1B012676</name>
</gene>
<accession>A0AA35L5M0</accession>
<feature type="region of interest" description="Disordered" evidence="1">
    <location>
        <begin position="1"/>
        <end position="68"/>
    </location>
</feature>
<evidence type="ECO:0000259" key="3">
    <source>
        <dbReference type="PROSITE" id="PS50024"/>
    </source>
</evidence>
<dbReference type="Gene3D" id="3.30.70.960">
    <property type="entry name" value="SEA domain"/>
    <property type="match status" value="1"/>
</dbReference>
<evidence type="ECO:0000313" key="5">
    <source>
        <dbReference type="Proteomes" id="UP001178461"/>
    </source>
</evidence>
<organism evidence="4 5">
    <name type="scientific">Podarcis lilfordi</name>
    <name type="common">Lilford's wall lizard</name>
    <dbReference type="NCBI Taxonomy" id="74358"/>
    <lineage>
        <taxon>Eukaryota</taxon>
        <taxon>Metazoa</taxon>
        <taxon>Chordata</taxon>
        <taxon>Craniata</taxon>
        <taxon>Vertebrata</taxon>
        <taxon>Euteleostomi</taxon>
        <taxon>Lepidosauria</taxon>
        <taxon>Squamata</taxon>
        <taxon>Bifurcata</taxon>
        <taxon>Unidentata</taxon>
        <taxon>Episquamata</taxon>
        <taxon>Laterata</taxon>
        <taxon>Lacertibaenia</taxon>
        <taxon>Lacertidae</taxon>
        <taxon>Podarcis</taxon>
    </lineage>
</organism>